<keyword evidence="8" id="KW-0963">Cytoplasm</keyword>
<proteinExistence type="inferred from homology"/>
<evidence type="ECO:0000313" key="10">
    <source>
        <dbReference type="EMBL" id="RSL29637.1"/>
    </source>
</evidence>
<dbReference type="InterPro" id="IPR008278">
    <property type="entry name" value="4-PPantetheinyl_Trfase_dom"/>
</dbReference>
<comment type="subcellular location">
    <subcellularLocation>
        <location evidence="8">Cytoplasm</location>
    </subcellularLocation>
</comment>
<keyword evidence="7 8" id="KW-0275">Fatty acid biosynthesis</keyword>
<evidence type="ECO:0000313" key="11">
    <source>
        <dbReference type="Proteomes" id="UP000275076"/>
    </source>
</evidence>
<organism evidence="10 11">
    <name type="scientific">Salibacterium salarium</name>
    <dbReference type="NCBI Taxonomy" id="284579"/>
    <lineage>
        <taxon>Bacteria</taxon>
        <taxon>Bacillati</taxon>
        <taxon>Bacillota</taxon>
        <taxon>Bacilli</taxon>
        <taxon>Bacillales</taxon>
        <taxon>Bacillaceae</taxon>
    </lineage>
</organism>
<evidence type="ECO:0000259" key="9">
    <source>
        <dbReference type="Pfam" id="PF01648"/>
    </source>
</evidence>
<keyword evidence="11" id="KW-1185">Reference proteome</keyword>
<comment type="cofactor">
    <cofactor evidence="8">
        <name>Mg(2+)</name>
        <dbReference type="ChEBI" id="CHEBI:18420"/>
    </cofactor>
</comment>
<dbReference type="RefSeq" id="WP_125562113.1">
    <property type="nucleotide sequence ID" value="NZ_RBVX01000057.1"/>
</dbReference>
<accession>A0A428MU39</accession>
<dbReference type="GO" id="GO:0005737">
    <property type="term" value="C:cytoplasm"/>
    <property type="evidence" value="ECO:0007669"/>
    <property type="project" value="UniProtKB-SubCell"/>
</dbReference>
<dbReference type="EMBL" id="RBVX01000057">
    <property type="protein sequence ID" value="RSL29637.1"/>
    <property type="molecule type" value="Genomic_DNA"/>
</dbReference>
<keyword evidence="2 8" id="KW-0808">Transferase</keyword>
<protein>
    <recommendedName>
        <fullName evidence="8">Holo-[acyl-carrier-protein] synthase</fullName>
        <shortName evidence="8">Holo-ACP synthase</shortName>
        <ecNumber evidence="8">2.7.8.7</ecNumber>
    </recommendedName>
    <alternativeName>
        <fullName evidence="8">4'-phosphopantetheinyl transferase AcpS</fullName>
    </alternativeName>
</protein>
<evidence type="ECO:0000256" key="3">
    <source>
        <dbReference type="ARBA" id="ARBA00022723"/>
    </source>
</evidence>
<dbReference type="GO" id="GO:0008897">
    <property type="term" value="F:holo-[acyl-carrier-protein] synthase activity"/>
    <property type="evidence" value="ECO:0007669"/>
    <property type="project" value="UniProtKB-UniRule"/>
</dbReference>
<dbReference type="SUPFAM" id="SSF56214">
    <property type="entry name" value="4'-phosphopantetheinyl transferase"/>
    <property type="match status" value="1"/>
</dbReference>
<dbReference type="GO" id="GO:0000287">
    <property type="term" value="F:magnesium ion binding"/>
    <property type="evidence" value="ECO:0007669"/>
    <property type="project" value="UniProtKB-UniRule"/>
</dbReference>
<dbReference type="InterPro" id="IPR002582">
    <property type="entry name" value="ACPS"/>
</dbReference>
<dbReference type="OrthoDB" id="517356at2"/>
<dbReference type="NCBIfam" id="TIGR00556">
    <property type="entry name" value="pantethn_trn"/>
    <property type="match status" value="1"/>
</dbReference>
<dbReference type="HAMAP" id="MF_00101">
    <property type="entry name" value="AcpS"/>
    <property type="match status" value="1"/>
</dbReference>
<comment type="catalytic activity">
    <reaction evidence="8">
        <text>apo-[ACP] + CoA = holo-[ACP] + adenosine 3',5'-bisphosphate + H(+)</text>
        <dbReference type="Rhea" id="RHEA:12068"/>
        <dbReference type="Rhea" id="RHEA-COMP:9685"/>
        <dbReference type="Rhea" id="RHEA-COMP:9690"/>
        <dbReference type="ChEBI" id="CHEBI:15378"/>
        <dbReference type="ChEBI" id="CHEBI:29999"/>
        <dbReference type="ChEBI" id="CHEBI:57287"/>
        <dbReference type="ChEBI" id="CHEBI:58343"/>
        <dbReference type="ChEBI" id="CHEBI:64479"/>
        <dbReference type="EC" id="2.7.8.7"/>
    </reaction>
</comment>
<feature type="binding site" evidence="8">
    <location>
        <position position="8"/>
    </location>
    <ligand>
        <name>Mg(2+)</name>
        <dbReference type="ChEBI" id="CHEBI:18420"/>
    </ligand>
</feature>
<comment type="caution">
    <text evidence="10">The sequence shown here is derived from an EMBL/GenBank/DDBJ whole genome shotgun (WGS) entry which is preliminary data.</text>
</comment>
<evidence type="ECO:0000256" key="2">
    <source>
        <dbReference type="ARBA" id="ARBA00022679"/>
    </source>
</evidence>
<reference evidence="10 11" key="1">
    <citation type="submission" date="2018-10" db="EMBL/GenBank/DDBJ databases">
        <title>Draft genome sequence of Bacillus salarius IM0101, isolated from a hypersaline soil in Inner Mongolia, China.</title>
        <authorList>
            <person name="Yamprayoonswat W."/>
            <person name="Boonvisut S."/>
            <person name="Jumpathong W."/>
            <person name="Sittihan S."/>
            <person name="Ruangsuj P."/>
            <person name="Wanthongcharoen S."/>
            <person name="Thongpramul N."/>
            <person name="Pimmason S."/>
            <person name="Yu B."/>
            <person name="Yasawong M."/>
        </authorList>
    </citation>
    <scope>NUCLEOTIDE SEQUENCE [LARGE SCALE GENOMIC DNA]</scope>
    <source>
        <strain evidence="10 11">IM0101</strain>
    </source>
</reference>
<feature type="binding site" evidence="8">
    <location>
        <position position="58"/>
    </location>
    <ligand>
        <name>Mg(2+)</name>
        <dbReference type="ChEBI" id="CHEBI:18420"/>
    </ligand>
</feature>
<evidence type="ECO:0000256" key="7">
    <source>
        <dbReference type="ARBA" id="ARBA00023160"/>
    </source>
</evidence>
<evidence type="ECO:0000256" key="1">
    <source>
        <dbReference type="ARBA" id="ARBA00022516"/>
    </source>
</evidence>
<feature type="domain" description="4'-phosphopantetheinyl transferase" evidence="9">
    <location>
        <begin position="4"/>
        <end position="112"/>
    </location>
</feature>
<dbReference type="AlphaFoldDB" id="A0A428MU39"/>
<comment type="similarity">
    <text evidence="8">Belongs to the P-Pant transferase superfamily. AcpS family.</text>
</comment>
<keyword evidence="6 8" id="KW-0443">Lipid metabolism</keyword>
<evidence type="ECO:0000256" key="8">
    <source>
        <dbReference type="HAMAP-Rule" id="MF_00101"/>
    </source>
</evidence>
<dbReference type="Pfam" id="PF01648">
    <property type="entry name" value="ACPS"/>
    <property type="match status" value="1"/>
</dbReference>
<gene>
    <name evidence="8" type="primary">acpS</name>
    <name evidence="10" type="ORF">D7Z54_30080</name>
</gene>
<keyword evidence="1 8" id="KW-0444">Lipid biosynthesis</keyword>
<dbReference type="Proteomes" id="UP000275076">
    <property type="component" value="Unassembled WGS sequence"/>
</dbReference>
<dbReference type="GO" id="GO:0006633">
    <property type="term" value="P:fatty acid biosynthetic process"/>
    <property type="evidence" value="ECO:0007669"/>
    <property type="project" value="UniProtKB-UniRule"/>
</dbReference>
<comment type="function">
    <text evidence="8">Transfers the 4'-phosphopantetheine moiety from coenzyme A to a Ser of acyl-carrier-protein.</text>
</comment>
<evidence type="ECO:0000256" key="6">
    <source>
        <dbReference type="ARBA" id="ARBA00023098"/>
    </source>
</evidence>
<keyword evidence="3 8" id="KW-0479">Metal-binding</keyword>
<dbReference type="InterPro" id="IPR037143">
    <property type="entry name" value="4-PPantetheinyl_Trfase_dom_sf"/>
</dbReference>
<dbReference type="InterPro" id="IPR004568">
    <property type="entry name" value="Ppantetheine-prot_Trfase_dom"/>
</dbReference>
<evidence type="ECO:0000256" key="4">
    <source>
        <dbReference type="ARBA" id="ARBA00022832"/>
    </source>
</evidence>
<sequence length="117" mass="12841">MIKGIGIDIVELSRIEQLLCKNDRFEKRILTENEQKKMAHFYGRRKVEFAGGRFAAKEAFAKAAGTGISASWGFQDIEVISDESGKPGIVVDGIAESVHVSISHSQEYAVAQVVLES</sequence>
<evidence type="ECO:0000256" key="5">
    <source>
        <dbReference type="ARBA" id="ARBA00022842"/>
    </source>
</evidence>
<keyword evidence="5 8" id="KW-0460">Magnesium</keyword>
<dbReference type="EC" id="2.7.8.7" evidence="8"/>
<dbReference type="NCBIfam" id="TIGR00516">
    <property type="entry name" value="acpS"/>
    <property type="match status" value="1"/>
</dbReference>
<keyword evidence="4 8" id="KW-0276">Fatty acid metabolism</keyword>
<dbReference type="Gene3D" id="3.90.470.20">
    <property type="entry name" value="4'-phosphopantetheinyl transferase domain"/>
    <property type="match status" value="1"/>
</dbReference>
<name>A0A428MU39_9BACI</name>